<accession>A0A899G4C6</accession>
<dbReference type="AlphaFoldDB" id="A0A899G4C6"/>
<dbReference type="Proteomes" id="UP000663699">
    <property type="component" value="Chromosome 16"/>
</dbReference>
<evidence type="ECO:0000313" key="1">
    <source>
        <dbReference type="EMBL" id="QSL66982.1"/>
    </source>
</evidence>
<keyword evidence="2" id="KW-1185">Reference proteome</keyword>
<gene>
    <name evidence="1" type="ORF">MERGE_001369</name>
</gene>
<name>A0A899G4C6_9ASCO</name>
<reference evidence="1" key="1">
    <citation type="submission" date="2020-06" db="EMBL/GenBank/DDBJ databases">
        <title>Genomes of multiple members of Pneumocystis genus reveal paths to human pathogen Pneumocystis jirovecii.</title>
        <authorList>
            <person name="Cisse O.H."/>
            <person name="Ma L."/>
            <person name="Dekker J."/>
            <person name="Khil P."/>
            <person name="Jo J."/>
            <person name="Brenchley J."/>
            <person name="Blair R."/>
            <person name="Pahar B."/>
            <person name="Chabe M."/>
            <person name="Van Rompay K.A."/>
            <person name="Keesler R."/>
            <person name="Sukura A."/>
            <person name="Hirsch V."/>
            <person name="Kutty G."/>
            <person name="Liu Y."/>
            <person name="Peng L."/>
            <person name="Chen J."/>
            <person name="Song J."/>
            <person name="Weissenbacher-Lang C."/>
            <person name="Xu J."/>
            <person name="Upham N.S."/>
            <person name="Stajich J.E."/>
            <person name="Cuomo C.A."/>
            <person name="Cushion M.T."/>
            <person name="Kovacs J.A."/>
        </authorList>
    </citation>
    <scope>NUCLEOTIDE SEQUENCE</scope>
    <source>
        <strain evidence="1">2A</strain>
    </source>
</reference>
<proteinExistence type="predicted"/>
<sequence length="195" mass="23156">MFNNSIINMTEKEIIEIRLSRIENIVYGSNNITSDEFISLNIPYFVDFIETKVNNLVKESEVLKKMMNFRIYPFLLEEKFFSLFKSCNTIRSEKIQLIFLNLHLYNNVLSQMISIKELSIPDSNIYSQAASKIPQFHTMLMTIKSFEIQLNYLSKRIAKILELWYEIGINAVNDCFMEWDERINDLNLRLKKQMP</sequence>
<dbReference type="OrthoDB" id="5403729at2759"/>
<organism evidence="1 2">
    <name type="scientific">Pneumocystis wakefieldiae</name>
    <dbReference type="NCBI Taxonomy" id="38082"/>
    <lineage>
        <taxon>Eukaryota</taxon>
        <taxon>Fungi</taxon>
        <taxon>Dikarya</taxon>
        <taxon>Ascomycota</taxon>
        <taxon>Taphrinomycotina</taxon>
        <taxon>Pneumocystomycetes</taxon>
        <taxon>Pneumocystaceae</taxon>
        <taxon>Pneumocystis</taxon>
    </lineage>
</organism>
<evidence type="ECO:0000313" key="2">
    <source>
        <dbReference type="Proteomes" id="UP000663699"/>
    </source>
</evidence>
<dbReference type="EMBL" id="CP054547">
    <property type="protein sequence ID" value="QSL66982.1"/>
    <property type="molecule type" value="Genomic_DNA"/>
</dbReference>
<protein>
    <submittedName>
        <fullName evidence="1">Uncharacterized protein</fullName>
    </submittedName>
</protein>